<name>A0ABQ6LTT7_9RHOB</name>
<sequence length="77" mass="8369">MVVRISVRSIIGLPSSECRTGRSRQPAHDEAQGLGCRDRRQGFGLTPAGQDVQDHGRRMDAVGERLGARGLDGWQAI</sequence>
<protein>
    <submittedName>
        <fullName evidence="2">Uncharacterized protein</fullName>
    </submittedName>
</protein>
<keyword evidence="3" id="KW-1185">Reference proteome</keyword>
<reference evidence="2 3" key="1">
    <citation type="submission" date="2023-04" db="EMBL/GenBank/DDBJ databases">
        <title>Marinoamorphus aggregata gen. nov., sp. Nov., isolate from tissue of brittle star Ophioplocus japonicus.</title>
        <authorList>
            <person name="Kawano K."/>
            <person name="Sawayama S."/>
            <person name="Nakagawa S."/>
        </authorList>
    </citation>
    <scope>NUCLEOTIDE SEQUENCE [LARGE SCALE GENOMIC DNA]</scope>
    <source>
        <strain evidence="2 3">NKW23</strain>
    </source>
</reference>
<comment type="caution">
    <text evidence="2">The sequence shown here is derived from an EMBL/GenBank/DDBJ whole genome shotgun (WGS) entry which is preliminary data.</text>
</comment>
<evidence type="ECO:0000313" key="3">
    <source>
        <dbReference type="Proteomes" id="UP001239909"/>
    </source>
</evidence>
<dbReference type="Proteomes" id="UP001239909">
    <property type="component" value="Unassembled WGS sequence"/>
</dbReference>
<evidence type="ECO:0000256" key="1">
    <source>
        <dbReference type="SAM" id="MobiDB-lite"/>
    </source>
</evidence>
<feature type="region of interest" description="Disordered" evidence="1">
    <location>
        <begin position="18"/>
        <end position="56"/>
    </location>
</feature>
<dbReference type="EMBL" id="BSYI01000069">
    <property type="protein sequence ID" value="GMG85483.1"/>
    <property type="molecule type" value="Genomic_DNA"/>
</dbReference>
<accession>A0ABQ6LTT7</accession>
<proteinExistence type="predicted"/>
<gene>
    <name evidence="2" type="ORF">LNKW23_47050</name>
</gene>
<feature type="compositionally biased region" description="Basic and acidic residues" evidence="1">
    <location>
        <begin position="26"/>
        <end position="41"/>
    </location>
</feature>
<organism evidence="2 3">
    <name type="scientific">Paralimibaculum aggregatum</name>
    <dbReference type="NCBI Taxonomy" id="3036245"/>
    <lineage>
        <taxon>Bacteria</taxon>
        <taxon>Pseudomonadati</taxon>
        <taxon>Pseudomonadota</taxon>
        <taxon>Alphaproteobacteria</taxon>
        <taxon>Rhodobacterales</taxon>
        <taxon>Paracoccaceae</taxon>
        <taxon>Paralimibaculum</taxon>
    </lineage>
</organism>
<evidence type="ECO:0000313" key="2">
    <source>
        <dbReference type="EMBL" id="GMG85483.1"/>
    </source>
</evidence>